<dbReference type="NCBIfam" id="TIGR04085">
    <property type="entry name" value="rSAM_more_4Fe4S"/>
    <property type="match status" value="1"/>
</dbReference>
<evidence type="ECO:0000256" key="6">
    <source>
        <dbReference type="ARBA" id="ARBA00023601"/>
    </source>
</evidence>
<dbReference type="CDD" id="cd01335">
    <property type="entry name" value="Radical_SAM"/>
    <property type="match status" value="1"/>
</dbReference>
<reference evidence="8 9" key="1">
    <citation type="submission" date="2024-03" db="EMBL/GenBank/DDBJ databases">
        <title>Mouse gut bacterial collection (mGBC) of GemPharmatech.</title>
        <authorList>
            <person name="He Y."/>
            <person name="Dong L."/>
            <person name="Wu D."/>
            <person name="Gao X."/>
            <person name="Lin Z."/>
        </authorList>
    </citation>
    <scope>NUCLEOTIDE SEQUENCE [LARGE SCALE GENOMIC DNA]</scope>
    <source>
        <strain evidence="8 9">54-13</strain>
    </source>
</reference>
<keyword evidence="2" id="KW-0949">S-adenosyl-L-methionine</keyword>
<evidence type="ECO:0000256" key="1">
    <source>
        <dbReference type="ARBA" id="ARBA00001966"/>
    </source>
</evidence>
<proteinExistence type="inferred from homology"/>
<evidence type="ECO:0000256" key="5">
    <source>
        <dbReference type="ARBA" id="ARBA00023014"/>
    </source>
</evidence>
<dbReference type="InterPro" id="IPR023867">
    <property type="entry name" value="Sulphatase_maturase_rSAM"/>
</dbReference>
<dbReference type="SUPFAM" id="SSF102114">
    <property type="entry name" value="Radical SAM enzymes"/>
    <property type="match status" value="1"/>
</dbReference>
<dbReference type="InterPro" id="IPR007197">
    <property type="entry name" value="rSAM"/>
</dbReference>
<dbReference type="RefSeq" id="WP_148464251.1">
    <property type="nucleotide sequence ID" value="NZ_JBCLPP010000022.1"/>
</dbReference>
<dbReference type="SFLD" id="SFLDG01067">
    <property type="entry name" value="SPASM/twitch_domain_containing"/>
    <property type="match status" value="1"/>
</dbReference>
<dbReference type="InterPro" id="IPR013785">
    <property type="entry name" value="Aldolase_TIM"/>
</dbReference>
<evidence type="ECO:0000256" key="3">
    <source>
        <dbReference type="ARBA" id="ARBA00022723"/>
    </source>
</evidence>
<sequence>MKLSVYNSRIKVSPKSDVLFNALSGACIFIPADFDITSMKDLASKDLNLLVQNGMIVEDNINEWENANSIYEASQKDNVYRLTVNPTLNCNFRCWYCYETHHHGQKMGTEVLSNVKHLIHNLSINYPQIELSFFGGEPFMEFNSCIKPLIEYLKELRLTGTTYTVSFTTNGFLLNETIIKYLTTCNCGLFQITLDGGPESHNKTRVSKNADSFSKILNNVFSLLEHGLKVMLRINLTKSNSKSALQIAHYLKNLTDNQKQHLTISLQQVWQDKRVNDISNELWDIRKSFFDIGINCSSKYTDYIRNICYADKDNSAVINYNGDVFKCTAIDFDKETCDGKLDKNGQIVDNNHRFYSRNKNRKNKIKCRSCRIMPLCYGGCSQTVSKNSLDYCIYNDNEQLKDDVVMSIISEIIFNKQFQLQ</sequence>
<dbReference type="InterPro" id="IPR058240">
    <property type="entry name" value="rSAM_sf"/>
</dbReference>
<evidence type="ECO:0000256" key="2">
    <source>
        <dbReference type="ARBA" id="ARBA00022691"/>
    </source>
</evidence>
<accession>A0ABV4CWD1</accession>
<dbReference type="PANTHER" id="PTHR43273">
    <property type="entry name" value="ANAEROBIC SULFATASE-MATURATING ENZYME HOMOLOG ASLB-RELATED"/>
    <property type="match status" value="1"/>
</dbReference>
<keyword evidence="4" id="KW-0408">Iron</keyword>
<comment type="similarity">
    <text evidence="6">Belongs to the radical SAM superfamily. Anaerobic sulfatase-maturating enzyme family.</text>
</comment>
<evidence type="ECO:0000256" key="4">
    <source>
        <dbReference type="ARBA" id="ARBA00023004"/>
    </source>
</evidence>
<dbReference type="Proteomes" id="UP001565200">
    <property type="component" value="Unassembled WGS sequence"/>
</dbReference>
<dbReference type="PANTHER" id="PTHR43273:SF3">
    <property type="entry name" value="ANAEROBIC SULFATASE-MATURATING ENZYME HOMOLOG ASLB-RELATED"/>
    <property type="match status" value="1"/>
</dbReference>
<evidence type="ECO:0000313" key="8">
    <source>
        <dbReference type="EMBL" id="MEY8245702.1"/>
    </source>
</evidence>
<protein>
    <submittedName>
        <fullName evidence="8">Radical SAM protein</fullName>
    </submittedName>
</protein>
<dbReference type="InterPro" id="IPR023885">
    <property type="entry name" value="4Fe4S-binding_SPASM_dom"/>
</dbReference>
<comment type="cofactor">
    <cofactor evidence="1">
        <name>[4Fe-4S] cluster</name>
        <dbReference type="ChEBI" id="CHEBI:49883"/>
    </cofactor>
</comment>
<evidence type="ECO:0000313" key="9">
    <source>
        <dbReference type="Proteomes" id="UP001565200"/>
    </source>
</evidence>
<evidence type="ECO:0000259" key="7">
    <source>
        <dbReference type="Pfam" id="PF04055"/>
    </source>
</evidence>
<organism evidence="8 9">
    <name type="scientific">Heminiphilus faecis</name>
    <dbReference type="NCBI Taxonomy" id="2601703"/>
    <lineage>
        <taxon>Bacteria</taxon>
        <taxon>Pseudomonadati</taxon>
        <taxon>Bacteroidota</taxon>
        <taxon>Bacteroidia</taxon>
        <taxon>Bacteroidales</taxon>
        <taxon>Muribaculaceae</taxon>
        <taxon>Heminiphilus</taxon>
    </lineage>
</organism>
<dbReference type="SFLD" id="SFLDS00029">
    <property type="entry name" value="Radical_SAM"/>
    <property type="match status" value="1"/>
</dbReference>
<name>A0ABV4CWD1_9BACT</name>
<keyword evidence="9" id="KW-1185">Reference proteome</keyword>
<comment type="caution">
    <text evidence="8">The sequence shown here is derived from an EMBL/GenBank/DDBJ whole genome shotgun (WGS) entry which is preliminary data.</text>
</comment>
<feature type="domain" description="Radical SAM core" evidence="7">
    <location>
        <begin position="84"/>
        <end position="236"/>
    </location>
</feature>
<gene>
    <name evidence="8" type="ORF">AAK873_08775</name>
</gene>
<keyword evidence="5" id="KW-0411">Iron-sulfur</keyword>
<dbReference type="Pfam" id="PF04055">
    <property type="entry name" value="Radical_SAM"/>
    <property type="match status" value="1"/>
</dbReference>
<dbReference type="Gene3D" id="3.20.20.70">
    <property type="entry name" value="Aldolase class I"/>
    <property type="match status" value="1"/>
</dbReference>
<keyword evidence="3" id="KW-0479">Metal-binding</keyword>
<dbReference type="EMBL" id="JBCLPP010000022">
    <property type="protein sequence ID" value="MEY8245702.1"/>
    <property type="molecule type" value="Genomic_DNA"/>
</dbReference>